<accession>X6N8L6</accession>
<dbReference type="EMBL" id="ASPP01010806">
    <property type="protein sequence ID" value="ETO22361.1"/>
    <property type="molecule type" value="Genomic_DNA"/>
</dbReference>
<feature type="region of interest" description="Disordered" evidence="1">
    <location>
        <begin position="186"/>
        <end position="281"/>
    </location>
</feature>
<reference evidence="3 4" key="1">
    <citation type="journal article" date="2013" name="Curr. Biol.">
        <title>The Genome of the Foraminiferan Reticulomyxa filosa.</title>
        <authorList>
            <person name="Glockner G."/>
            <person name="Hulsmann N."/>
            <person name="Schleicher M."/>
            <person name="Noegel A.A."/>
            <person name="Eichinger L."/>
            <person name="Gallinger C."/>
            <person name="Pawlowski J."/>
            <person name="Sierra R."/>
            <person name="Euteneuer U."/>
            <person name="Pillet L."/>
            <person name="Moustafa A."/>
            <person name="Platzer M."/>
            <person name="Groth M."/>
            <person name="Szafranski K."/>
            <person name="Schliwa M."/>
        </authorList>
    </citation>
    <scope>NUCLEOTIDE SEQUENCE [LARGE SCALE GENOMIC DNA]</scope>
</reference>
<keyword evidence="2" id="KW-0472">Membrane</keyword>
<evidence type="ECO:0000256" key="1">
    <source>
        <dbReference type="SAM" id="MobiDB-lite"/>
    </source>
</evidence>
<feature type="compositionally biased region" description="Low complexity" evidence="1">
    <location>
        <begin position="217"/>
        <end position="234"/>
    </location>
</feature>
<feature type="compositionally biased region" description="Basic residues" evidence="1">
    <location>
        <begin position="235"/>
        <end position="275"/>
    </location>
</feature>
<gene>
    <name evidence="3" type="ORF">RFI_14835</name>
</gene>
<keyword evidence="2" id="KW-1133">Transmembrane helix</keyword>
<proteinExistence type="predicted"/>
<protein>
    <submittedName>
        <fullName evidence="3">Uncharacterized protein</fullName>
    </submittedName>
</protein>
<name>X6N8L6_RETFI</name>
<evidence type="ECO:0000313" key="4">
    <source>
        <dbReference type="Proteomes" id="UP000023152"/>
    </source>
</evidence>
<sequence>MTDAEKNISVKMVPPLPMISEEPSNGMTGTHGHAEGSNVQMINGWKGIKADERGSVSGSKERISLPEMQSMEAGDEGISMQSKSERCNDGSKTASILITEQTGKDTKEVHAAASRFNVHKWTTLQSQSPTIDTNIMLQDIHYKRLATLLFFKKKIVSTLCFCMYVFMCVLFFFELTQLVSDKNQQSSEDTQNNKKNDTTHSNSQQVVIDKERVHVHTPTTPSTMLSTSPFQSHFHPSHSHLHSNSHSHSHSHSHSYSHSHAHQHAHSHLHAHSYSHSRSQYHTQAVSLEVPQLSHPSQVSEEALHVWIDELEFEKTSKAFANTLKHSCQDSGILTLPDLILASNNQVGRYVTHH</sequence>
<evidence type="ECO:0000256" key="2">
    <source>
        <dbReference type="SAM" id="Phobius"/>
    </source>
</evidence>
<keyword evidence="4" id="KW-1185">Reference proteome</keyword>
<organism evidence="3 4">
    <name type="scientific">Reticulomyxa filosa</name>
    <dbReference type="NCBI Taxonomy" id="46433"/>
    <lineage>
        <taxon>Eukaryota</taxon>
        <taxon>Sar</taxon>
        <taxon>Rhizaria</taxon>
        <taxon>Retaria</taxon>
        <taxon>Foraminifera</taxon>
        <taxon>Monothalamids</taxon>
        <taxon>Reticulomyxidae</taxon>
        <taxon>Reticulomyxa</taxon>
    </lineage>
</organism>
<feature type="transmembrane region" description="Helical" evidence="2">
    <location>
        <begin position="155"/>
        <end position="173"/>
    </location>
</feature>
<dbReference type="Proteomes" id="UP000023152">
    <property type="component" value="Unassembled WGS sequence"/>
</dbReference>
<comment type="caution">
    <text evidence="3">The sequence shown here is derived from an EMBL/GenBank/DDBJ whole genome shotgun (WGS) entry which is preliminary data.</text>
</comment>
<keyword evidence="2" id="KW-0812">Transmembrane</keyword>
<evidence type="ECO:0000313" key="3">
    <source>
        <dbReference type="EMBL" id="ETO22361.1"/>
    </source>
</evidence>
<dbReference type="AlphaFoldDB" id="X6N8L6"/>